<dbReference type="AlphaFoldDB" id="A0A0F9J8Q6"/>
<comment type="caution">
    <text evidence="2">The sequence shown here is derived from an EMBL/GenBank/DDBJ whole genome shotgun (WGS) entry which is preliminary data.</text>
</comment>
<gene>
    <name evidence="2" type="ORF">LCGC14_1786620</name>
</gene>
<sequence length="111" mass="11715">MKLTKKESKAEVATDSKGPRYPYGLSISLDDESLKKLGFDSLPDVNDQFIVVGVGPVTSVRQSQDEDGADRSFSIQLEKLEVGPAVAGAATDTALAAVSKGVDDANKSKRS</sequence>
<feature type="compositionally biased region" description="Basic and acidic residues" evidence="1">
    <location>
        <begin position="1"/>
        <end position="18"/>
    </location>
</feature>
<dbReference type="Pfam" id="PF21628">
    <property type="entry name" value="Gp10-like"/>
    <property type="match status" value="1"/>
</dbReference>
<dbReference type="InterPro" id="IPR049302">
    <property type="entry name" value="Gp10-like"/>
</dbReference>
<organism evidence="2">
    <name type="scientific">marine sediment metagenome</name>
    <dbReference type="NCBI Taxonomy" id="412755"/>
    <lineage>
        <taxon>unclassified sequences</taxon>
        <taxon>metagenomes</taxon>
        <taxon>ecological metagenomes</taxon>
    </lineage>
</organism>
<evidence type="ECO:0000313" key="2">
    <source>
        <dbReference type="EMBL" id="KKM02216.1"/>
    </source>
</evidence>
<dbReference type="EMBL" id="LAZR01016993">
    <property type="protein sequence ID" value="KKM02216.1"/>
    <property type="molecule type" value="Genomic_DNA"/>
</dbReference>
<evidence type="ECO:0000256" key="1">
    <source>
        <dbReference type="SAM" id="MobiDB-lite"/>
    </source>
</evidence>
<name>A0A0F9J8Q6_9ZZZZ</name>
<feature type="region of interest" description="Disordered" evidence="1">
    <location>
        <begin position="1"/>
        <end position="21"/>
    </location>
</feature>
<protein>
    <submittedName>
        <fullName evidence="2">Uncharacterized protein</fullName>
    </submittedName>
</protein>
<accession>A0A0F9J8Q6</accession>
<proteinExistence type="predicted"/>
<reference evidence="2" key="1">
    <citation type="journal article" date="2015" name="Nature">
        <title>Complex archaea that bridge the gap between prokaryotes and eukaryotes.</title>
        <authorList>
            <person name="Spang A."/>
            <person name="Saw J.H."/>
            <person name="Jorgensen S.L."/>
            <person name="Zaremba-Niedzwiedzka K."/>
            <person name="Martijn J."/>
            <person name="Lind A.E."/>
            <person name="van Eijk R."/>
            <person name="Schleper C."/>
            <person name="Guy L."/>
            <person name="Ettema T.J."/>
        </authorList>
    </citation>
    <scope>NUCLEOTIDE SEQUENCE</scope>
</reference>